<feature type="region of interest" description="Disordered" evidence="1">
    <location>
        <begin position="276"/>
        <end position="299"/>
    </location>
</feature>
<feature type="compositionally biased region" description="Polar residues" evidence="1">
    <location>
        <begin position="280"/>
        <end position="289"/>
    </location>
</feature>
<sequence>MLRPMRRPKLVVSDVDGTLLDQRERVSPRMRRMIGEMVRKGTVFTLASGRPARWLFPVLDQINVRPVVVCANGAVIYDSALDRVVHAETLSPEVQRDIVGSLRAMDPELGFAAERVGRSAFDREGELFCVTENYDHAWATEEHTVIPWQQLVSLPAVKLLVRDHRRSSAALYDAIAPHIDPALAHATFSWEGGLVEISAPGVSKRSALQWVAESLGVGAEDVVVFGDMPNDLEMLGWAGTGVAMGNAHAEVKAAADTVTLSNDEDGVAEYLGQWFGENPTGGNHTSGRSAGSDGVARGR</sequence>
<evidence type="ECO:0000313" key="2">
    <source>
        <dbReference type="EMBL" id="AEI08887.1"/>
    </source>
</evidence>
<dbReference type="NCBIfam" id="TIGR01484">
    <property type="entry name" value="HAD-SF-IIB"/>
    <property type="match status" value="1"/>
</dbReference>
<evidence type="ECO:0000313" key="3">
    <source>
        <dbReference type="Proteomes" id="UP000000492"/>
    </source>
</evidence>
<dbReference type="GO" id="GO:0000287">
    <property type="term" value="F:magnesium ion binding"/>
    <property type="evidence" value="ECO:0007669"/>
    <property type="project" value="TreeGrafter"/>
</dbReference>
<dbReference type="Pfam" id="PF08282">
    <property type="entry name" value="Hydrolase_3"/>
    <property type="match status" value="1"/>
</dbReference>
<dbReference type="Gene3D" id="3.40.50.1000">
    <property type="entry name" value="HAD superfamily/HAD-like"/>
    <property type="match status" value="1"/>
</dbReference>
<proteinExistence type="predicted"/>
<dbReference type="PANTHER" id="PTHR10000">
    <property type="entry name" value="PHOSPHOSERINE PHOSPHATASE"/>
    <property type="match status" value="1"/>
</dbReference>
<dbReference type="eggNOG" id="COG0561">
    <property type="taxonomic scope" value="Bacteria"/>
</dbReference>
<dbReference type="KEGG" id="crd:CRES_0524"/>
<dbReference type="HOGENOM" id="CLU_044146_0_0_11"/>
<organism evidence="2 3">
    <name type="scientific">Corynebacterium resistens (strain DSM 45100 / JCM 12819 / GTC 2026 / SICGH 158)</name>
    <dbReference type="NCBI Taxonomy" id="662755"/>
    <lineage>
        <taxon>Bacteria</taxon>
        <taxon>Bacillati</taxon>
        <taxon>Actinomycetota</taxon>
        <taxon>Actinomycetes</taxon>
        <taxon>Mycobacteriales</taxon>
        <taxon>Corynebacteriaceae</taxon>
        <taxon>Corynebacterium</taxon>
    </lineage>
</organism>
<dbReference type="CDD" id="cd07516">
    <property type="entry name" value="HAD_Pase"/>
    <property type="match status" value="1"/>
</dbReference>
<dbReference type="SFLD" id="SFLDS00003">
    <property type="entry name" value="Haloacid_Dehalogenase"/>
    <property type="match status" value="1"/>
</dbReference>
<reference evidence="2 3" key="1">
    <citation type="journal article" date="2012" name="BMC Genomics">
        <title>Complete genome sequence, lifestyle, and multi-drug resistance of the human pathogen Corynebacterium resistens DSM 45100 isolated from blood samples of a leukemia patient.</title>
        <authorList>
            <person name="Schroder J."/>
            <person name="Maus I."/>
            <person name="Meyer K."/>
            <person name="Wordemann S."/>
            <person name="Blom J."/>
            <person name="Jaenicke S."/>
            <person name="Schneider J."/>
            <person name="Trost E."/>
            <person name="Tauch A."/>
        </authorList>
    </citation>
    <scope>NUCLEOTIDE SEQUENCE [LARGE SCALE GENOMIC DNA]</scope>
    <source>
        <strain evidence="3">DSM 45100 / JCM 12819 / CCUG 50093 / GTC 2026 / SICGH 158</strain>
    </source>
</reference>
<dbReference type="GO" id="GO:0005829">
    <property type="term" value="C:cytosol"/>
    <property type="evidence" value="ECO:0007669"/>
    <property type="project" value="TreeGrafter"/>
</dbReference>
<dbReference type="InterPro" id="IPR000150">
    <property type="entry name" value="Cof"/>
</dbReference>
<dbReference type="InterPro" id="IPR006379">
    <property type="entry name" value="HAD-SF_hydro_IIB"/>
</dbReference>
<dbReference type="EMBL" id="CP002857">
    <property type="protein sequence ID" value="AEI08887.1"/>
    <property type="molecule type" value="Genomic_DNA"/>
</dbReference>
<dbReference type="InterPro" id="IPR036412">
    <property type="entry name" value="HAD-like_sf"/>
</dbReference>
<gene>
    <name evidence="2" type="ordered locus">CRES_0524</name>
</gene>
<dbReference type="SUPFAM" id="SSF56784">
    <property type="entry name" value="HAD-like"/>
    <property type="match status" value="1"/>
</dbReference>
<dbReference type="Proteomes" id="UP000000492">
    <property type="component" value="Chromosome"/>
</dbReference>
<accession>F8DYP5</accession>
<dbReference type="NCBIfam" id="TIGR00099">
    <property type="entry name" value="Cof-subfamily"/>
    <property type="match status" value="1"/>
</dbReference>
<dbReference type="Gene3D" id="3.30.1240.10">
    <property type="match status" value="1"/>
</dbReference>
<dbReference type="STRING" id="662755.CRES_0524"/>
<evidence type="ECO:0008006" key="4">
    <source>
        <dbReference type="Google" id="ProtNLM"/>
    </source>
</evidence>
<evidence type="ECO:0000256" key="1">
    <source>
        <dbReference type="SAM" id="MobiDB-lite"/>
    </source>
</evidence>
<dbReference type="PANTHER" id="PTHR10000:SF8">
    <property type="entry name" value="HAD SUPERFAMILY HYDROLASE-LIKE, TYPE 3"/>
    <property type="match status" value="1"/>
</dbReference>
<dbReference type="AlphaFoldDB" id="F8DYP5"/>
<name>F8DYP5_CORRG</name>
<dbReference type="GO" id="GO:0016791">
    <property type="term" value="F:phosphatase activity"/>
    <property type="evidence" value="ECO:0007669"/>
    <property type="project" value="UniProtKB-ARBA"/>
</dbReference>
<dbReference type="InterPro" id="IPR023214">
    <property type="entry name" value="HAD_sf"/>
</dbReference>
<protein>
    <recommendedName>
        <fullName evidence="4">HAD superfamily hydrolase</fullName>
    </recommendedName>
</protein>
<dbReference type="SFLD" id="SFLDG01140">
    <property type="entry name" value="C2.B:_Phosphomannomutase_and_P"/>
    <property type="match status" value="1"/>
</dbReference>
<keyword evidence="3" id="KW-1185">Reference proteome</keyword>